<dbReference type="SMART" id="SM00062">
    <property type="entry name" value="PBPb"/>
    <property type="match status" value="1"/>
</dbReference>
<feature type="signal peptide" evidence="1">
    <location>
        <begin position="1"/>
        <end position="17"/>
    </location>
</feature>
<dbReference type="Proteomes" id="UP000711178">
    <property type="component" value="Unassembled WGS sequence"/>
</dbReference>
<name>A0ABS7FAR7_9NEIS</name>
<dbReference type="Gene3D" id="3.40.190.10">
    <property type="entry name" value="Periplasmic binding protein-like II"/>
    <property type="match status" value="2"/>
</dbReference>
<dbReference type="PANTHER" id="PTHR38834:SF3">
    <property type="entry name" value="SOLUTE-BINDING PROTEIN FAMILY 3_N-TERMINAL DOMAIN-CONTAINING PROTEIN"/>
    <property type="match status" value="1"/>
</dbReference>
<feature type="chain" id="PRO_5046819093" evidence="1">
    <location>
        <begin position="18"/>
        <end position="242"/>
    </location>
</feature>
<reference evidence="3 4" key="1">
    <citation type="submission" date="2021-05" db="EMBL/GenBank/DDBJ databases">
        <title>Draft Whole Genome Sequencing Of Biosensor Chromobacterium violaceum Strain CV026 Reveals A Regulatory RNA In Chromobacterium violaceum Phenotype Regulatory Network.</title>
        <authorList>
            <person name="Hong K.W."/>
            <person name="Chan K.G."/>
            <person name="Chang C.-Y."/>
        </authorList>
    </citation>
    <scope>NUCLEOTIDE SEQUENCE [LARGE SCALE GENOMIC DNA]</scope>
    <source>
        <strain evidence="3 4">ATCC 31532</strain>
    </source>
</reference>
<dbReference type="Pfam" id="PF00497">
    <property type="entry name" value="SBP_bac_3"/>
    <property type="match status" value="1"/>
</dbReference>
<gene>
    <name evidence="3" type="ORF">KIF53_05475</name>
</gene>
<evidence type="ECO:0000313" key="3">
    <source>
        <dbReference type="EMBL" id="MBW8287077.1"/>
    </source>
</evidence>
<feature type="domain" description="Solute-binding protein family 3/N-terminal" evidence="2">
    <location>
        <begin position="18"/>
        <end position="242"/>
    </location>
</feature>
<evidence type="ECO:0000256" key="1">
    <source>
        <dbReference type="SAM" id="SignalP"/>
    </source>
</evidence>
<dbReference type="SUPFAM" id="SSF53850">
    <property type="entry name" value="Periplasmic binding protein-like II"/>
    <property type="match status" value="1"/>
</dbReference>
<protein>
    <submittedName>
        <fullName evidence="3">ABC transporter substrate-binding protein</fullName>
    </submittedName>
</protein>
<keyword evidence="1" id="KW-0732">Signal</keyword>
<dbReference type="InterPro" id="IPR001638">
    <property type="entry name" value="Solute-binding_3/MltF_N"/>
</dbReference>
<comment type="caution">
    <text evidence="3">The sequence shown here is derived from an EMBL/GenBank/DDBJ whole genome shotgun (WGS) entry which is preliminary data.</text>
</comment>
<proteinExistence type="predicted"/>
<evidence type="ECO:0000313" key="4">
    <source>
        <dbReference type="Proteomes" id="UP000711178"/>
    </source>
</evidence>
<organism evidence="3 4">
    <name type="scientific">Chromobacterium subtsugae</name>
    <dbReference type="NCBI Taxonomy" id="251747"/>
    <lineage>
        <taxon>Bacteria</taxon>
        <taxon>Pseudomonadati</taxon>
        <taxon>Pseudomonadota</taxon>
        <taxon>Betaproteobacteria</taxon>
        <taxon>Neisseriales</taxon>
        <taxon>Chromobacteriaceae</taxon>
        <taxon>Chromobacterium</taxon>
    </lineage>
</organism>
<keyword evidence="4" id="KW-1185">Reference proteome</keyword>
<dbReference type="EMBL" id="JAHDTB010000003">
    <property type="protein sequence ID" value="MBW8287077.1"/>
    <property type="molecule type" value="Genomic_DNA"/>
</dbReference>
<accession>A0ABS7FAR7</accession>
<dbReference type="PANTHER" id="PTHR38834">
    <property type="entry name" value="PERIPLASMIC SUBSTRATE BINDING PROTEIN FAMILY 3"/>
    <property type="match status" value="1"/>
</dbReference>
<sequence>MVLAAACCWCAAAVAAADIHAYTEDVPPLNYLENNNVQGYSTEVLRLVAKEAGLKLSIDVLPWLRAYAKVESTPDTLLYTIVRTPEREQHFQWVGPIGPRRIYLYRLAARDDIRIASPNDLLRYHNGALAGSAAASQLAALGLQAGSALDIGHSDATNLKKLQLGRLDLVAMLDWAMAWQLRLQGKTEKAVAPVLLLDGKLEYWFALNRATPPERVKQLQDALNRIRADGRLQAIRRRYRSD</sequence>
<evidence type="ECO:0000259" key="2">
    <source>
        <dbReference type="SMART" id="SM00062"/>
    </source>
</evidence>